<dbReference type="PANTHER" id="PTHR21301">
    <property type="entry name" value="REVERSE TRANSCRIPTASE"/>
    <property type="match status" value="1"/>
</dbReference>
<sequence length="174" mass="20559">MDDILLAVPNNQINEILDNFNSYHDRLRFTVEHVDDDSVNFLDVKVILNDGRIKFDMYKKPMNSGRYLNYMSNHPIQHKRGVIIGQLDRIFFLSHPEFHKKNIESMINILLMNGYPLDTIFSTINNRITKLSSRKNVYENIDNNNESIDPNRRKYFTIPFMNTVSDKFNTTRVV</sequence>
<feature type="domain" description="Helix-turn-helix" evidence="1">
    <location>
        <begin position="66"/>
        <end position="125"/>
    </location>
</feature>
<keyword evidence="3" id="KW-1185">Reference proteome</keyword>
<evidence type="ECO:0000313" key="3">
    <source>
        <dbReference type="Proteomes" id="UP000075809"/>
    </source>
</evidence>
<reference evidence="2 3" key="1">
    <citation type="submission" date="2015-09" db="EMBL/GenBank/DDBJ databases">
        <title>Trachymyrmex zeteki WGS genome.</title>
        <authorList>
            <person name="Nygaard S."/>
            <person name="Hu H."/>
            <person name="Boomsma J."/>
            <person name="Zhang G."/>
        </authorList>
    </citation>
    <scope>NUCLEOTIDE SEQUENCE [LARGE SCALE GENOMIC DNA]</scope>
    <source>
        <strain evidence="2">Tzet28-1</strain>
        <tissue evidence="2">Whole body</tissue>
    </source>
</reference>
<dbReference type="Pfam" id="PF26215">
    <property type="entry name" value="HTH_animal"/>
    <property type="match status" value="1"/>
</dbReference>
<dbReference type="EMBL" id="KQ982185">
    <property type="protein sequence ID" value="KYQ59136.1"/>
    <property type="molecule type" value="Genomic_DNA"/>
</dbReference>
<dbReference type="Proteomes" id="UP000075809">
    <property type="component" value="Unassembled WGS sequence"/>
</dbReference>
<accession>A0A151XFH8</accession>
<protein>
    <recommendedName>
        <fullName evidence="1">Helix-turn-helix domain-containing protein</fullName>
    </recommendedName>
</protein>
<dbReference type="PANTHER" id="PTHR21301:SF10">
    <property type="entry name" value="REVERSE TRANSCRIPTASE DOMAIN-CONTAINING PROTEIN"/>
    <property type="match status" value="1"/>
</dbReference>
<proteinExistence type="predicted"/>
<name>A0A151XFH8_9HYME</name>
<organism evidence="2 3">
    <name type="scientific">Mycetomoellerius zeteki</name>
    <dbReference type="NCBI Taxonomy" id="64791"/>
    <lineage>
        <taxon>Eukaryota</taxon>
        <taxon>Metazoa</taxon>
        <taxon>Ecdysozoa</taxon>
        <taxon>Arthropoda</taxon>
        <taxon>Hexapoda</taxon>
        <taxon>Insecta</taxon>
        <taxon>Pterygota</taxon>
        <taxon>Neoptera</taxon>
        <taxon>Endopterygota</taxon>
        <taxon>Hymenoptera</taxon>
        <taxon>Apocrita</taxon>
        <taxon>Aculeata</taxon>
        <taxon>Formicoidea</taxon>
        <taxon>Formicidae</taxon>
        <taxon>Myrmicinae</taxon>
        <taxon>Mycetomoellerius</taxon>
    </lineage>
</organism>
<dbReference type="InterPro" id="IPR058912">
    <property type="entry name" value="HTH_animal"/>
</dbReference>
<evidence type="ECO:0000259" key="1">
    <source>
        <dbReference type="Pfam" id="PF26215"/>
    </source>
</evidence>
<gene>
    <name evidence="2" type="ORF">ALC60_01852</name>
</gene>
<dbReference type="AlphaFoldDB" id="A0A151XFH8"/>
<evidence type="ECO:0000313" key="2">
    <source>
        <dbReference type="EMBL" id="KYQ59136.1"/>
    </source>
</evidence>
<dbReference type="STRING" id="64791.A0A151XFH8"/>